<accession>A0A9W8CQA7</accession>
<name>A0A9W8CQA7_9FUNG</name>
<sequence>MFRRNSSAGYAPRRVVANRRNAGRDPGMLPPLPPLVTRTYGATKACRLRIPLATIEQAMPQRIAELPSDPEQPIPAELPVLRRRHAIQKPSPSDPFILRLDDSSPSDDAESIPPSSDPPSHAAGNIDGITERTASAHGQHVSEDDEAVLIALRYAKKRKYRSSRLEVLQSLADDDTAMQTQAQILHSD</sequence>
<dbReference type="Proteomes" id="UP001149813">
    <property type="component" value="Unassembled WGS sequence"/>
</dbReference>
<reference evidence="2" key="1">
    <citation type="submission" date="2022-07" db="EMBL/GenBank/DDBJ databases">
        <title>Phylogenomic reconstructions and comparative analyses of Kickxellomycotina fungi.</title>
        <authorList>
            <person name="Reynolds N.K."/>
            <person name="Stajich J.E."/>
            <person name="Barry K."/>
            <person name="Grigoriev I.V."/>
            <person name="Crous P."/>
            <person name="Smith M.E."/>
        </authorList>
    </citation>
    <scope>NUCLEOTIDE SEQUENCE</scope>
    <source>
        <strain evidence="2">NBRC 32514</strain>
    </source>
</reference>
<dbReference type="EMBL" id="JANBOJ010000268">
    <property type="protein sequence ID" value="KAJ1720356.1"/>
    <property type="molecule type" value="Genomic_DNA"/>
</dbReference>
<dbReference type="AlphaFoldDB" id="A0A9W8CQA7"/>
<gene>
    <name evidence="2" type="ORF">LPJ53_005015</name>
</gene>
<evidence type="ECO:0000313" key="2">
    <source>
        <dbReference type="EMBL" id="KAJ1720356.1"/>
    </source>
</evidence>
<evidence type="ECO:0000313" key="3">
    <source>
        <dbReference type="Proteomes" id="UP001149813"/>
    </source>
</evidence>
<feature type="region of interest" description="Disordered" evidence="1">
    <location>
        <begin position="1"/>
        <end position="34"/>
    </location>
</feature>
<feature type="region of interest" description="Disordered" evidence="1">
    <location>
        <begin position="84"/>
        <end position="141"/>
    </location>
</feature>
<proteinExistence type="predicted"/>
<keyword evidence="3" id="KW-1185">Reference proteome</keyword>
<dbReference type="OrthoDB" id="10512218at2759"/>
<protein>
    <submittedName>
        <fullName evidence="2">Uncharacterized protein</fullName>
    </submittedName>
</protein>
<feature type="non-terminal residue" evidence="2">
    <location>
        <position position="188"/>
    </location>
</feature>
<evidence type="ECO:0000256" key="1">
    <source>
        <dbReference type="SAM" id="MobiDB-lite"/>
    </source>
</evidence>
<comment type="caution">
    <text evidence="2">The sequence shown here is derived from an EMBL/GenBank/DDBJ whole genome shotgun (WGS) entry which is preliminary data.</text>
</comment>
<organism evidence="2 3">
    <name type="scientific">Coemansia erecta</name>
    <dbReference type="NCBI Taxonomy" id="147472"/>
    <lineage>
        <taxon>Eukaryota</taxon>
        <taxon>Fungi</taxon>
        <taxon>Fungi incertae sedis</taxon>
        <taxon>Zoopagomycota</taxon>
        <taxon>Kickxellomycotina</taxon>
        <taxon>Kickxellomycetes</taxon>
        <taxon>Kickxellales</taxon>
        <taxon>Kickxellaceae</taxon>
        <taxon>Coemansia</taxon>
    </lineage>
</organism>